<keyword evidence="2" id="KW-0560">Oxidoreductase</keyword>
<evidence type="ECO:0000256" key="2">
    <source>
        <dbReference type="ARBA" id="ARBA00023002"/>
    </source>
</evidence>
<comment type="caution">
    <text evidence="4">The sequence shown here is derived from an EMBL/GenBank/DDBJ whole genome shotgun (WGS) entry which is preliminary data.</text>
</comment>
<dbReference type="EMBL" id="PYAW01000003">
    <property type="protein sequence ID" value="PSL46552.1"/>
    <property type="molecule type" value="Genomic_DNA"/>
</dbReference>
<comment type="similarity">
    <text evidence="1">Belongs to the short-chain dehydrogenases/reductases (SDR) family.</text>
</comment>
<dbReference type="CDD" id="cd05233">
    <property type="entry name" value="SDR_c"/>
    <property type="match status" value="1"/>
</dbReference>
<sequence length="265" mass="27903">MTAATANNYTTRYTGKKVVVTGGTHGMGMATVKMLVAGGAEVLLTGKNEQNLEAARQELGSGVHVVQSDTANLNDIHALGTIVEEKFGQVDFVFINAGFSLLESFDKVTEATYDKTFAINAKGAYFTVQRLAPLVKDHGSFVFTTSIANNSGYAGMSVYAGAKAALTSFVKGFAAELLPRGIRVNAISPGFIHTPTMGVSGVSKEDLAAFEKLGNTITPLKRNGRAEEVAQAVLFLAFDATFTTGEEITVDGGLSQRLTPPDGAH</sequence>
<evidence type="ECO:0000259" key="3">
    <source>
        <dbReference type="SMART" id="SM00822"/>
    </source>
</evidence>
<dbReference type="PRINTS" id="PR00081">
    <property type="entry name" value="GDHRDH"/>
</dbReference>
<name>A0A2P8HK05_CHINA</name>
<dbReference type="Pfam" id="PF13561">
    <property type="entry name" value="adh_short_C2"/>
    <property type="match status" value="1"/>
</dbReference>
<dbReference type="GO" id="GO:0016491">
    <property type="term" value="F:oxidoreductase activity"/>
    <property type="evidence" value="ECO:0007669"/>
    <property type="project" value="UniProtKB-KW"/>
</dbReference>
<keyword evidence="5" id="KW-1185">Reference proteome</keyword>
<dbReference type="SUPFAM" id="SSF51735">
    <property type="entry name" value="NAD(P)-binding Rossmann-fold domains"/>
    <property type="match status" value="1"/>
</dbReference>
<dbReference type="SMART" id="SM00822">
    <property type="entry name" value="PKS_KR"/>
    <property type="match status" value="1"/>
</dbReference>
<dbReference type="InterPro" id="IPR036291">
    <property type="entry name" value="NAD(P)-bd_dom_sf"/>
</dbReference>
<evidence type="ECO:0000313" key="5">
    <source>
        <dbReference type="Proteomes" id="UP000240971"/>
    </source>
</evidence>
<dbReference type="InterPro" id="IPR002347">
    <property type="entry name" value="SDR_fam"/>
</dbReference>
<reference evidence="4 5" key="1">
    <citation type="submission" date="2018-03" db="EMBL/GenBank/DDBJ databases">
        <title>Genomic Encyclopedia of Archaeal and Bacterial Type Strains, Phase II (KMG-II): from individual species to whole genera.</title>
        <authorList>
            <person name="Goeker M."/>
        </authorList>
    </citation>
    <scope>NUCLEOTIDE SEQUENCE [LARGE SCALE GENOMIC DNA]</scope>
    <source>
        <strain evidence="4 5">DSM 24859</strain>
    </source>
</reference>
<dbReference type="PROSITE" id="PS00061">
    <property type="entry name" value="ADH_SHORT"/>
    <property type="match status" value="1"/>
</dbReference>
<dbReference type="PANTHER" id="PTHR43477:SF1">
    <property type="entry name" value="DIHYDROANTICAPSIN 7-DEHYDROGENASE"/>
    <property type="match status" value="1"/>
</dbReference>
<dbReference type="Proteomes" id="UP000240971">
    <property type="component" value="Unassembled WGS sequence"/>
</dbReference>
<gene>
    <name evidence="4" type="ORF">CLV51_103533</name>
</gene>
<evidence type="ECO:0000313" key="4">
    <source>
        <dbReference type="EMBL" id="PSL46552.1"/>
    </source>
</evidence>
<organism evidence="4 5">
    <name type="scientific">Chitinophaga niastensis</name>
    <dbReference type="NCBI Taxonomy" id="536980"/>
    <lineage>
        <taxon>Bacteria</taxon>
        <taxon>Pseudomonadati</taxon>
        <taxon>Bacteroidota</taxon>
        <taxon>Chitinophagia</taxon>
        <taxon>Chitinophagales</taxon>
        <taxon>Chitinophagaceae</taxon>
        <taxon>Chitinophaga</taxon>
    </lineage>
</organism>
<feature type="domain" description="Ketoreductase" evidence="3">
    <location>
        <begin position="16"/>
        <end position="190"/>
    </location>
</feature>
<dbReference type="Gene3D" id="3.40.50.720">
    <property type="entry name" value="NAD(P)-binding Rossmann-like Domain"/>
    <property type="match status" value="1"/>
</dbReference>
<proteinExistence type="inferred from homology"/>
<dbReference type="RefSeq" id="WP_106529328.1">
    <property type="nucleotide sequence ID" value="NZ_PYAW01000003.1"/>
</dbReference>
<protein>
    <submittedName>
        <fullName evidence="4">NAD(P)-dependent dehydrogenase (Short-subunit alcohol dehydrogenase family)</fullName>
    </submittedName>
</protein>
<evidence type="ECO:0000256" key="1">
    <source>
        <dbReference type="ARBA" id="ARBA00006484"/>
    </source>
</evidence>
<dbReference type="OrthoDB" id="9775296at2"/>
<dbReference type="FunFam" id="3.40.50.720:FF:000084">
    <property type="entry name" value="Short-chain dehydrogenase reductase"/>
    <property type="match status" value="1"/>
</dbReference>
<accession>A0A2P8HK05</accession>
<dbReference type="PANTHER" id="PTHR43477">
    <property type="entry name" value="DIHYDROANTICAPSIN 7-DEHYDROGENASE"/>
    <property type="match status" value="1"/>
</dbReference>
<dbReference type="InterPro" id="IPR051122">
    <property type="entry name" value="SDR_DHRS6-like"/>
</dbReference>
<dbReference type="AlphaFoldDB" id="A0A2P8HK05"/>
<dbReference type="InterPro" id="IPR020904">
    <property type="entry name" value="Sc_DH/Rdtase_CS"/>
</dbReference>
<dbReference type="InterPro" id="IPR057326">
    <property type="entry name" value="KR_dom"/>
</dbReference>